<proteinExistence type="inferred from homology"/>
<dbReference type="RefSeq" id="XP_003329656.1">
    <property type="nucleotide sequence ID" value="XM_003329608.1"/>
</dbReference>
<evidence type="ECO:0000256" key="3">
    <source>
        <dbReference type="ARBA" id="ARBA00022801"/>
    </source>
</evidence>
<dbReference type="AlphaFoldDB" id="E3KLN8"/>
<dbReference type="EMBL" id="DS178294">
    <property type="protein sequence ID" value="EFP85237.1"/>
    <property type="molecule type" value="Genomic_DNA"/>
</dbReference>
<evidence type="ECO:0000313" key="7">
    <source>
        <dbReference type="Proteomes" id="UP000008783"/>
    </source>
</evidence>
<dbReference type="InParanoid" id="E3KLN8"/>
<dbReference type="InterPro" id="IPR016125">
    <property type="entry name" value="Peptidase_C15-like"/>
</dbReference>
<keyword evidence="7" id="KW-1185">Reference proteome</keyword>
<reference key="1">
    <citation type="submission" date="2007-01" db="EMBL/GenBank/DDBJ databases">
        <title>The Genome Sequence of Puccinia graminis f. sp. tritici Strain CRL 75-36-700-3.</title>
        <authorList>
            <consortium name="The Broad Institute Genome Sequencing Platform"/>
            <person name="Birren B."/>
            <person name="Lander E."/>
            <person name="Galagan J."/>
            <person name="Nusbaum C."/>
            <person name="Devon K."/>
            <person name="Cuomo C."/>
            <person name="Jaffe D."/>
            <person name="Butler J."/>
            <person name="Alvarez P."/>
            <person name="Gnerre S."/>
            <person name="Grabherr M."/>
            <person name="Mauceli E."/>
            <person name="Brockman W."/>
            <person name="Young S."/>
            <person name="LaButti K."/>
            <person name="Sykes S."/>
            <person name="DeCaprio D."/>
            <person name="Crawford M."/>
            <person name="Koehrsen M."/>
            <person name="Engels R."/>
            <person name="Montgomery P."/>
            <person name="Pearson M."/>
            <person name="Howarth C."/>
            <person name="Larson L."/>
            <person name="White J."/>
            <person name="Zeng Q."/>
            <person name="Kodira C."/>
            <person name="Yandava C."/>
            <person name="Alvarado L."/>
            <person name="O'Leary S."/>
            <person name="Szabo L."/>
            <person name="Dean R."/>
            <person name="Schein J."/>
        </authorList>
    </citation>
    <scope>NUCLEOTIDE SEQUENCE</scope>
    <source>
        <strain>CRL 75-36-700-3</strain>
    </source>
</reference>
<dbReference type="Proteomes" id="UP000008783">
    <property type="component" value="Unassembled WGS sequence"/>
</dbReference>
<dbReference type="VEuPathDB" id="FungiDB:PGTG_11406"/>
<evidence type="ECO:0000256" key="1">
    <source>
        <dbReference type="ARBA" id="ARBA00006641"/>
    </source>
</evidence>
<feature type="region of interest" description="Disordered" evidence="5">
    <location>
        <begin position="130"/>
        <end position="152"/>
    </location>
</feature>
<keyword evidence="2" id="KW-0645">Protease</keyword>
<evidence type="ECO:0000313" key="6">
    <source>
        <dbReference type="EMBL" id="EFP85237.1"/>
    </source>
</evidence>
<feature type="compositionally biased region" description="Polar residues" evidence="5">
    <location>
        <begin position="142"/>
        <end position="152"/>
    </location>
</feature>
<protein>
    <submittedName>
        <fullName evidence="6">Uncharacterized protein</fullName>
    </submittedName>
</protein>
<dbReference type="HOGENOM" id="CLU_043960_0_0_1"/>
<evidence type="ECO:0000256" key="4">
    <source>
        <dbReference type="ARBA" id="ARBA00022807"/>
    </source>
</evidence>
<comment type="similarity">
    <text evidence="1">Belongs to the peptidase C15 family.</text>
</comment>
<dbReference type="KEGG" id="pgr:PGTG_11406"/>
<name>E3KLN8_PUCGT</name>
<dbReference type="GeneID" id="10527226"/>
<dbReference type="eggNOG" id="KOG4755">
    <property type="taxonomic scope" value="Eukaryota"/>
</dbReference>
<sequence>MPGGLYAACRDLDVRDMYIENINHHVQVYRNRHEKANDQHPKYAQYTDSTTHQDTFNRIWWFDSEDGNSAVELVVHPEPVRVSYRTVDELLSRLYQTHPDLDLVIHTGIAQLPRAEFLLEKIAHREHYKSPDVDGLLPDPSLSDSETRPGSLSSSVMLDQLVERVQDQISQPINLKVSENAGRFLCEYIYYSSLLRFENLTNSNPEPPSTSVFKKEEADRARPRPVLFLHVPPFLDQADITLGSHVLLDIIHQVQALHFSSSSDNLYKKFLGSSYD</sequence>
<dbReference type="PANTHER" id="PTHR23402">
    <property type="entry name" value="PROTEASE FAMILY C15 PYROGLUTAMYL-PEPTIDASE I-RELATED"/>
    <property type="match status" value="1"/>
</dbReference>
<dbReference type="InterPro" id="IPR036440">
    <property type="entry name" value="Peptidase_C15-like_sf"/>
</dbReference>
<dbReference type="OMA" id="TWRSFAP"/>
<dbReference type="SUPFAM" id="SSF53182">
    <property type="entry name" value="Pyrrolidone carboxyl peptidase (pyroglutamate aminopeptidase)"/>
    <property type="match status" value="1"/>
</dbReference>
<evidence type="ECO:0000256" key="5">
    <source>
        <dbReference type="SAM" id="MobiDB-lite"/>
    </source>
</evidence>
<dbReference type="Gene3D" id="3.40.630.20">
    <property type="entry name" value="Peptidase C15, pyroglutamyl peptidase I-like"/>
    <property type="match status" value="1"/>
</dbReference>
<dbReference type="PANTHER" id="PTHR23402:SF1">
    <property type="entry name" value="PYROGLUTAMYL-PEPTIDASE I"/>
    <property type="match status" value="1"/>
</dbReference>
<organism evidence="6 7">
    <name type="scientific">Puccinia graminis f. sp. tritici (strain CRL 75-36-700-3 / race SCCL)</name>
    <name type="common">Black stem rust fungus</name>
    <dbReference type="NCBI Taxonomy" id="418459"/>
    <lineage>
        <taxon>Eukaryota</taxon>
        <taxon>Fungi</taxon>
        <taxon>Dikarya</taxon>
        <taxon>Basidiomycota</taxon>
        <taxon>Pucciniomycotina</taxon>
        <taxon>Pucciniomycetes</taxon>
        <taxon>Pucciniales</taxon>
        <taxon>Pucciniaceae</taxon>
        <taxon>Puccinia</taxon>
    </lineage>
</organism>
<keyword evidence="4" id="KW-0788">Thiol protease</keyword>
<dbReference type="GO" id="GO:0006508">
    <property type="term" value="P:proteolysis"/>
    <property type="evidence" value="ECO:0007669"/>
    <property type="project" value="UniProtKB-KW"/>
</dbReference>
<dbReference type="FunFam" id="3.40.630.20:FF:000015">
    <property type="entry name" value="Uncharacterized protein"/>
    <property type="match status" value="1"/>
</dbReference>
<dbReference type="GO" id="GO:0008234">
    <property type="term" value="F:cysteine-type peptidase activity"/>
    <property type="evidence" value="ECO:0007669"/>
    <property type="project" value="UniProtKB-KW"/>
</dbReference>
<dbReference type="OrthoDB" id="407146at2759"/>
<accession>E3KLN8</accession>
<reference evidence="7" key="2">
    <citation type="journal article" date="2011" name="Proc. Natl. Acad. Sci. U.S.A.">
        <title>Obligate biotrophy features unraveled by the genomic analysis of rust fungi.</title>
        <authorList>
            <person name="Duplessis S."/>
            <person name="Cuomo C.A."/>
            <person name="Lin Y.-C."/>
            <person name="Aerts A."/>
            <person name="Tisserant E."/>
            <person name="Veneault-Fourrey C."/>
            <person name="Joly D.L."/>
            <person name="Hacquard S."/>
            <person name="Amselem J."/>
            <person name="Cantarel B.L."/>
            <person name="Chiu R."/>
            <person name="Coutinho P.M."/>
            <person name="Feau N."/>
            <person name="Field M."/>
            <person name="Frey P."/>
            <person name="Gelhaye E."/>
            <person name="Goldberg J."/>
            <person name="Grabherr M.G."/>
            <person name="Kodira C.D."/>
            <person name="Kohler A."/>
            <person name="Kuees U."/>
            <person name="Lindquist E.A."/>
            <person name="Lucas S.M."/>
            <person name="Mago R."/>
            <person name="Mauceli E."/>
            <person name="Morin E."/>
            <person name="Murat C."/>
            <person name="Pangilinan J.L."/>
            <person name="Park R."/>
            <person name="Pearson M."/>
            <person name="Quesneville H."/>
            <person name="Rouhier N."/>
            <person name="Sakthikumar S."/>
            <person name="Salamov A.A."/>
            <person name="Schmutz J."/>
            <person name="Selles B."/>
            <person name="Shapiro H."/>
            <person name="Tanguay P."/>
            <person name="Tuskan G.A."/>
            <person name="Henrissat B."/>
            <person name="Van de Peer Y."/>
            <person name="Rouze P."/>
            <person name="Ellis J.G."/>
            <person name="Dodds P.N."/>
            <person name="Schein J.E."/>
            <person name="Zhong S."/>
            <person name="Hamelin R.C."/>
            <person name="Grigoriev I.V."/>
            <person name="Szabo L.J."/>
            <person name="Martin F."/>
        </authorList>
    </citation>
    <scope>NUCLEOTIDE SEQUENCE [LARGE SCALE GENOMIC DNA]</scope>
    <source>
        <strain evidence="7">CRL 75-36-700-3 / race SCCL</strain>
    </source>
</reference>
<keyword evidence="3" id="KW-0378">Hydrolase</keyword>
<evidence type="ECO:0000256" key="2">
    <source>
        <dbReference type="ARBA" id="ARBA00022670"/>
    </source>
</evidence>
<dbReference type="STRING" id="418459.E3KLN8"/>
<gene>
    <name evidence="6" type="ORF">PGTG_11406</name>
</gene>